<feature type="transmembrane region" description="Helical" evidence="8">
    <location>
        <begin position="82"/>
        <end position="104"/>
    </location>
</feature>
<evidence type="ECO:0008006" key="13">
    <source>
        <dbReference type="Google" id="ProtNLM"/>
    </source>
</evidence>
<sequence length="666" mass="69587">MSAAPRAVPPVFSGRAFCLAALGVVGAPFAALVAQALLADRLGLPGGVAAALAALAGALVAGALGAAAAAAGRRLAFYEITAAALLLLALELGPVLGAGVGLRGGVLAAWEAQGKLVLVLGLLLAAAGSATATFVGATLAYLATGSGRFDPSLSYELFVAKSHLRLSTRTLLALFGMVVTGLVPGLLAFLGWSIWQDRRERAARRRGEEAWRRRMPATLLMTLISIGGVAIGVWALTVVLSVMSGFEADLKSKILGQNAHGMVMKYGGQNEFTGWREVRGTVLGVPGVAAATPFLYEEVMLSAGQNLTGAVLKGVDPATVGTVTDWPRKLEEGRLDWLAHPDRIPPPGKDRPFDELEQRAPERAAAGAPAPARPAGGARAEEPPLPRKPGTGEAPAAAPGGEPVPGIVIGRELARSLRVFVGDVVNVISPLGDLGPAGPQPKSRPFRVAGVFYSGMYEYDSKFAYLDLGAAQRFFGAGDAITGLELKVRNVDAARPVTRRVLAALEGYPYRVKDWGEMNRNLFSALMMEKVVMAVILGFIVLVASFIIVATLIMLVLEKTREIAVLKSMGAGLSSVMRIFVAEGLIIGAVGTAFGLLLGYGTCLLVEKVGIPLDPEVYYISNLPVLVDPAQFAFVALAAMGLSYLATIYPATKAARLQPVEGLRSE</sequence>
<dbReference type="InterPro" id="IPR003838">
    <property type="entry name" value="ABC3_permease_C"/>
</dbReference>
<comment type="subcellular location">
    <subcellularLocation>
        <location evidence="1">Cell membrane</location>
        <topology evidence="1">Multi-pass membrane protein</topology>
    </subcellularLocation>
</comment>
<feature type="transmembrane region" description="Helical" evidence="8">
    <location>
        <begin position="116"/>
        <end position="143"/>
    </location>
</feature>
<evidence type="ECO:0000256" key="3">
    <source>
        <dbReference type="ARBA" id="ARBA00022475"/>
    </source>
</evidence>
<evidence type="ECO:0000259" key="10">
    <source>
        <dbReference type="Pfam" id="PF12704"/>
    </source>
</evidence>
<feature type="region of interest" description="Disordered" evidence="7">
    <location>
        <begin position="360"/>
        <end position="403"/>
    </location>
</feature>
<feature type="compositionally biased region" description="Low complexity" evidence="7">
    <location>
        <begin position="363"/>
        <end position="378"/>
    </location>
</feature>
<feature type="transmembrane region" description="Helical" evidence="8">
    <location>
        <begin position="171"/>
        <end position="195"/>
    </location>
</feature>
<reference evidence="12" key="1">
    <citation type="journal article" date="2022" name="Int. J. Syst. Evol. Microbiol.">
        <title>Anaeromyxobacter oryzae sp. nov., Anaeromyxobacter diazotrophicus sp. nov. and Anaeromyxobacter paludicola sp. nov., isolated from paddy soils.</title>
        <authorList>
            <person name="Itoh H."/>
            <person name="Xu Z."/>
            <person name="Mise K."/>
            <person name="Masuda Y."/>
            <person name="Ushijima N."/>
            <person name="Hayakawa C."/>
            <person name="Shiratori Y."/>
            <person name="Senoo K."/>
        </authorList>
    </citation>
    <scope>NUCLEOTIDE SEQUENCE [LARGE SCALE GENOMIC DNA]</scope>
    <source>
        <strain evidence="12">Red630</strain>
    </source>
</reference>
<accession>A0ABM7X936</accession>
<evidence type="ECO:0000256" key="8">
    <source>
        <dbReference type="SAM" id="Phobius"/>
    </source>
</evidence>
<feature type="transmembrane region" description="Helical" evidence="8">
    <location>
        <begin position="578"/>
        <end position="600"/>
    </location>
</feature>
<feature type="transmembrane region" description="Helical" evidence="8">
    <location>
        <begin position="630"/>
        <end position="649"/>
    </location>
</feature>
<name>A0ABM7X936_9BACT</name>
<evidence type="ECO:0000256" key="7">
    <source>
        <dbReference type="SAM" id="MobiDB-lite"/>
    </source>
</evidence>
<dbReference type="PANTHER" id="PTHR30489:SF0">
    <property type="entry name" value="LIPOPROTEIN-RELEASING SYSTEM TRANSMEMBRANE PROTEIN LOLE"/>
    <property type="match status" value="1"/>
</dbReference>
<feature type="compositionally biased region" description="Low complexity" evidence="7">
    <location>
        <begin position="392"/>
        <end position="403"/>
    </location>
</feature>
<keyword evidence="6 8" id="KW-0472">Membrane</keyword>
<keyword evidence="3" id="KW-1003">Cell membrane</keyword>
<dbReference type="PANTHER" id="PTHR30489">
    <property type="entry name" value="LIPOPROTEIN-RELEASING SYSTEM TRANSMEMBRANE PROTEIN LOLE"/>
    <property type="match status" value="1"/>
</dbReference>
<evidence type="ECO:0000313" key="11">
    <source>
        <dbReference type="EMBL" id="BDG08342.1"/>
    </source>
</evidence>
<feature type="transmembrane region" description="Helical" evidence="8">
    <location>
        <begin position="531"/>
        <end position="557"/>
    </location>
</feature>
<dbReference type="InterPro" id="IPR051447">
    <property type="entry name" value="Lipoprotein-release_system"/>
</dbReference>
<evidence type="ECO:0000256" key="1">
    <source>
        <dbReference type="ARBA" id="ARBA00004651"/>
    </source>
</evidence>
<dbReference type="InterPro" id="IPR025857">
    <property type="entry name" value="MacB_PCD"/>
</dbReference>
<evidence type="ECO:0000256" key="2">
    <source>
        <dbReference type="ARBA" id="ARBA00005236"/>
    </source>
</evidence>
<proteinExistence type="inferred from homology"/>
<gene>
    <name evidence="11" type="ORF">AMPC_14550</name>
</gene>
<evidence type="ECO:0000313" key="12">
    <source>
        <dbReference type="Proteomes" id="UP001162734"/>
    </source>
</evidence>
<feature type="domain" description="ABC3 transporter permease C-terminal" evidence="9">
    <location>
        <begin position="535"/>
        <end position="659"/>
    </location>
</feature>
<evidence type="ECO:0000256" key="5">
    <source>
        <dbReference type="ARBA" id="ARBA00022989"/>
    </source>
</evidence>
<dbReference type="Proteomes" id="UP001162734">
    <property type="component" value="Chromosome"/>
</dbReference>
<feature type="transmembrane region" description="Helical" evidence="8">
    <location>
        <begin position="12"/>
        <end position="34"/>
    </location>
</feature>
<evidence type="ECO:0000259" key="9">
    <source>
        <dbReference type="Pfam" id="PF02687"/>
    </source>
</evidence>
<keyword evidence="12" id="KW-1185">Reference proteome</keyword>
<dbReference type="EMBL" id="AP025592">
    <property type="protein sequence ID" value="BDG08342.1"/>
    <property type="molecule type" value="Genomic_DNA"/>
</dbReference>
<feature type="transmembrane region" description="Helical" evidence="8">
    <location>
        <begin position="46"/>
        <end position="70"/>
    </location>
</feature>
<dbReference type="Pfam" id="PF12704">
    <property type="entry name" value="MacB_PCD"/>
    <property type="match status" value="1"/>
</dbReference>
<comment type="similarity">
    <text evidence="2">Belongs to the ABC-4 integral membrane protein family. LolC/E subfamily.</text>
</comment>
<organism evidence="11 12">
    <name type="scientific">Anaeromyxobacter paludicola</name>
    <dbReference type="NCBI Taxonomy" id="2918171"/>
    <lineage>
        <taxon>Bacteria</taxon>
        <taxon>Pseudomonadati</taxon>
        <taxon>Myxococcota</taxon>
        <taxon>Myxococcia</taxon>
        <taxon>Myxococcales</taxon>
        <taxon>Cystobacterineae</taxon>
        <taxon>Anaeromyxobacteraceae</taxon>
        <taxon>Anaeromyxobacter</taxon>
    </lineage>
</organism>
<feature type="domain" description="MacB-like periplasmic core" evidence="10">
    <location>
        <begin position="222"/>
        <end position="335"/>
    </location>
</feature>
<evidence type="ECO:0000256" key="6">
    <source>
        <dbReference type="ARBA" id="ARBA00023136"/>
    </source>
</evidence>
<dbReference type="Pfam" id="PF02687">
    <property type="entry name" value="FtsX"/>
    <property type="match status" value="1"/>
</dbReference>
<evidence type="ECO:0000256" key="4">
    <source>
        <dbReference type="ARBA" id="ARBA00022692"/>
    </source>
</evidence>
<keyword evidence="4 8" id="KW-0812">Transmembrane</keyword>
<keyword evidence="5 8" id="KW-1133">Transmembrane helix</keyword>
<protein>
    <recommendedName>
        <fullName evidence="13">ABC3 transporter permease protein domain-containing protein</fullName>
    </recommendedName>
</protein>
<feature type="transmembrane region" description="Helical" evidence="8">
    <location>
        <begin position="216"/>
        <end position="243"/>
    </location>
</feature>
<dbReference type="RefSeq" id="WP_248345523.1">
    <property type="nucleotide sequence ID" value="NZ_AP025592.1"/>
</dbReference>